<comment type="caution">
    <text evidence="3">The sequence shown here is derived from an EMBL/GenBank/DDBJ whole genome shotgun (WGS) entry which is preliminary data.</text>
</comment>
<reference evidence="3" key="2">
    <citation type="submission" date="2020-09" db="EMBL/GenBank/DDBJ databases">
        <authorList>
            <person name="Sun Q."/>
            <person name="Zhou Y."/>
        </authorList>
    </citation>
    <scope>NUCLEOTIDE SEQUENCE</scope>
    <source>
        <strain evidence="3">CGMCC 1.15758</strain>
    </source>
</reference>
<dbReference type="InterPro" id="IPR042217">
    <property type="entry name" value="T4SS_VirB10/TrbI"/>
</dbReference>
<sequence>MNMKEEKVHKVRNTKLLISIAVGVVIVSLAGYKLFLSASESSSSVGVSINTSFDSGSNRSDLVNSSLIRQKHEAYEEAKEKQARDDNTSFISTVGSINPIKQSQPLTKPKQDYDYQSALKARQKKEDNTDSVASKTKTQSNDIQISDAFEKAIKAYGLDKLELSTHTANASGYKTVTPPEYTGRLLTQAVTSMTQSILGQIDAGTTLYGVIINQINSDFETPVIAEIQMGKYRGAKVFGKFTVRDKWIDGISIEFNKMIWKGITFTIHAIAVNADYLPNLYDDIDHHYLQRFSGLIAGATFGAIQGAAQPYQGKNTPTVIVGSSGSQTQIYTPPDAKQIAFSAAGGAATSIAGQLQPVFTSLWDRPTTVTVNRGHGIGILFTETSEIKVKGE</sequence>
<dbReference type="Proteomes" id="UP000636949">
    <property type="component" value="Unassembled WGS sequence"/>
</dbReference>
<dbReference type="Gene3D" id="2.40.128.260">
    <property type="entry name" value="Type IV secretion system, VirB10/TraB/TrbI"/>
    <property type="match status" value="1"/>
</dbReference>
<protein>
    <submittedName>
        <fullName evidence="3">Uncharacterized protein</fullName>
    </submittedName>
</protein>
<evidence type="ECO:0000256" key="2">
    <source>
        <dbReference type="SAM" id="Phobius"/>
    </source>
</evidence>
<dbReference type="InterPro" id="IPR049855">
    <property type="entry name" value="DotG/IcmE-like_C"/>
</dbReference>
<dbReference type="RefSeq" id="WP_117002083.1">
    <property type="nucleotide sequence ID" value="NZ_BMJS01000005.1"/>
</dbReference>
<evidence type="ECO:0000313" key="3">
    <source>
        <dbReference type="EMBL" id="GGF92582.1"/>
    </source>
</evidence>
<dbReference type="AlphaFoldDB" id="A0A8J3E866"/>
<dbReference type="EMBL" id="BMJS01000005">
    <property type="protein sequence ID" value="GGF92582.1"/>
    <property type="molecule type" value="Genomic_DNA"/>
</dbReference>
<feature type="region of interest" description="Disordered" evidence="1">
    <location>
        <begin position="121"/>
        <end position="140"/>
    </location>
</feature>
<feature type="transmembrane region" description="Helical" evidence="2">
    <location>
        <begin position="16"/>
        <end position="35"/>
    </location>
</feature>
<dbReference type="CDD" id="cd16431">
    <property type="entry name" value="IcmE"/>
    <property type="match status" value="1"/>
</dbReference>
<evidence type="ECO:0000256" key="1">
    <source>
        <dbReference type="SAM" id="MobiDB-lite"/>
    </source>
</evidence>
<name>A0A8J3E866_9GAMM</name>
<keyword evidence="2" id="KW-0472">Membrane</keyword>
<gene>
    <name evidence="3" type="ORF">GCM10010995_07170</name>
</gene>
<reference evidence="3" key="1">
    <citation type="journal article" date="2014" name="Int. J. Syst. Evol. Microbiol.">
        <title>Complete genome sequence of Corynebacterium casei LMG S-19264T (=DSM 44701T), isolated from a smear-ripened cheese.</title>
        <authorList>
            <consortium name="US DOE Joint Genome Institute (JGI-PGF)"/>
            <person name="Walter F."/>
            <person name="Albersmeier A."/>
            <person name="Kalinowski J."/>
            <person name="Ruckert C."/>
        </authorList>
    </citation>
    <scope>NUCLEOTIDE SEQUENCE</scope>
    <source>
        <strain evidence="3">CGMCC 1.15758</strain>
    </source>
</reference>
<feature type="compositionally biased region" description="Polar residues" evidence="1">
    <location>
        <begin position="130"/>
        <end position="140"/>
    </location>
</feature>
<keyword evidence="2" id="KW-0812">Transmembrane</keyword>
<keyword evidence="2" id="KW-1133">Transmembrane helix</keyword>
<proteinExistence type="predicted"/>
<dbReference type="OrthoDB" id="5620516at2"/>
<accession>A0A8J3E866</accession>
<evidence type="ECO:0000313" key="4">
    <source>
        <dbReference type="Proteomes" id="UP000636949"/>
    </source>
</evidence>
<organism evidence="3 4">
    <name type="scientific">Cysteiniphilum litorale</name>
    <dbReference type="NCBI Taxonomy" id="2056700"/>
    <lineage>
        <taxon>Bacteria</taxon>
        <taxon>Pseudomonadati</taxon>
        <taxon>Pseudomonadota</taxon>
        <taxon>Gammaproteobacteria</taxon>
        <taxon>Thiotrichales</taxon>
        <taxon>Fastidiosibacteraceae</taxon>
        <taxon>Cysteiniphilum</taxon>
    </lineage>
</organism>
<keyword evidence="4" id="KW-1185">Reference proteome</keyword>